<evidence type="ECO:0000313" key="8">
    <source>
        <dbReference type="EMBL" id="TQS45170.1"/>
    </source>
</evidence>
<dbReference type="InterPro" id="IPR007630">
    <property type="entry name" value="RNA_pol_sigma70_r4"/>
</dbReference>
<dbReference type="InterPro" id="IPR039425">
    <property type="entry name" value="RNA_pol_sigma-70-like"/>
</dbReference>
<accession>A0A545AV11</accession>
<dbReference type="InterPro" id="IPR036388">
    <property type="entry name" value="WH-like_DNA-bd_sf"/>
</dbReference>
<evidence type="ECO:0000259" key="7">
    <source>
        <dbReference type="Pfam" id="PF04545"/>
    </source>
</evidence>
<keyword evidence="3" id="KW-0731">Sigma factor</keyword>
<dbReference type="PANTHER" id="PTHR43133">
    <property type="entry name" value="RNA POLYMERASE ECF-TYPE SIGMA FACTO"/>
    <property type="match status" value="1"/>
</dbReference>
<evidence type="ECO:0000256" key="3">
    <source>
        <dbReference type="ARBA" id="ARBA00023082"/>
    </source>
</evidence>
<dbReference type="NCBIfam" id="TIGR02937">
    <property type="entry name" value="sigma70-ECF"/>
    <property type="match status" value="1"/>
</dbReference>
<dbReference type="GO" id="GO:0006352">
    <property type="term" value="P:DNA-templated transcription initiation"/>
    <property type="evidence" value="ECO:0007669"/>
    <property type="project" value="InterPro"/>
</dbReference>
<dbReference type="SUPFAM" id="SSF88946">
    <property type="entry name" value="Sigma2 domain of RNA polymerase sigma factors"/>
    <property type="match status" value="1"/>
</dbReference>
<dbReference type="EMBL" id="VIRS01000006">
    <property type="protein sequence ID" value="TQS45170.1"/>
    <property type="molecule type" value="Genomic_DNA"/>
</dbReference>
<dbReference type="Gene3D" id="1.10.10.10">
    <property type="entry name" value="Winged helix-like DNA-binding domain superfamily/Winged helix DNA-binding domain"/>
    <property type="match status" value="1"/>
</dbReference>
<dbReference type="InterPro" id="IPR013324">
    <property type="entry name" value="RNA_pol_sigma_r3/r4-like"/>
</dbReference>
<dbReference type="InParanoid" id="A0A545AV11"/>
<dbReference type="Gene3D" id="1.10.1740.10">
    <property type="match status" value="1"/>
</dbReference>
<evidence type="ECO:0000313" key="9">
    <source>
        <dbReference type="Proteomes" id="UP000317982"/>
    </source>
</evidence>
<feature type="domain" description="RNA polymerase sigma-70 region 2" evidence="6">
    <location>
        <begin position="8"/>
        <end position="71"/>
    </location>
</feature>
<dbReference type="InterPro" id="IPR014284">
    <property type="entry name" value="RNA_pol_sigma-70_dom"/>
</dbReference>
<evidence type="ECO:0000256" key="2">
    <source>
        <dbReference type="ARBA" id="ARBA00023015"/>
    </source>
</evidence>
<dbReference type="InterPro" id="IPR007627">
    <property type="entry name" value="RNA_pol_sigma70_r2"/>
</dbReference>
<dbReference type="Pfam" id="PF04542">
    <property type="entry name" value="Sigma70_r2"/>
    <property type="match status" value="1"/>
</dbReference>
<comment type="caution">
    <text evidence="8">The sequence shown here is derived from an EMBL/GenBank/DDBJ whole genome shotgun (WGS) entry which is preliminary data.</text>
</comment>
<comment type="similarity">
    <text evidence="1">Belongs to the sigma-70 factor family. ECF subfamily.</text>
</comment>
<keyword evidence="4" id="KW-0238">DNA-binding</keyword>
<evidence type="ECO:0000256" key="5">
    <source>
        <dbReference type="ARBA" id="ARBA00023163"/>
    </source>
</evidence>
<keyword evidence="2" id="KW-0805">Transcription regulation</keyword>
<evidence type="ECO:0000256" key="1">
    <source>
        <dbReference type="ARBA" id="ARBA00010641"/>
    </source>
</evidence>
<protein>
    <submittedName>
        <fullName evidence="8">Sigma-70 family RNA polymerase sigma factor</fullName>
    </submittedName>
</protein>
<dbReference type="PANTHER" id="PTHR43133:SF52">
    <property type="entry name" value="ECF RNA POLYMERASE SIGMA FACTOR SIGL"/>
    <property type="match status" value="1"/>
</dbReference>
<dbReference type="Pfam" id="PF04545">
    <property type="entry name" value="Sigma70_r4"/>
    <property type="match status" value="1"/>
</dbReference>
<dbReference type="InterPro" id="IPR013325">
    <property type="entry name" value="RNA_pol_sigma_r2"/>
</dbReference>
<dbReference type="AlphaFoldDB" id="A0A545AV11"/>
<dbReference type="Proteomes" id="UP000317982">
    <property type="component" value="Unassembled WGS sequence"/>
</dbReference>
<reference evidence="8 9" key="1">
    <citation type="submission" date="2019-07" db="EMBL/GenBank/DDBJ databases">
        <title>Cryptosporangium phraense sp. nov., isolated from plant litter.</title>
        <authorList>
            <person name="Suriyachadkun C."/>
        </authorList>
    </citation>
    <scope>NUCLEOTIDE SEQUENCE [LARGE SCALE GENOMIC DNA]</scope>
    <source>
        <strain evidence="8 9">A-T 5661</strain>
    </source>
</reference>
<dbReference type="CDD" id="cd06171">
    <property type="entry name" value="Sigma70_r4"/>
    <property type="match status" value="1"/>
</dbReference>
<name>A0A545AV11_9ACTN</name>
<keyword evidence="5" id="KW-0804">Transcription</keyword>
<dbReference type="GO" id="GO:0016987">
    <property type="term" value="F:sigma factor activity"/>
    <property type="evidence" value="ECO:0007669"/>
    <property type="project" value="UniProtKB-KW"/>
</dbReference>
<dbReference type="SUPFAM" id="SSF88659">
    <property type="entry name" value="Sigma3 and sigma4 domains of RNA polymerase sigma factors"/>
    <property type="match status" value="1"/>
</dbReference>
<evidence type="ECO:0000259" key="6">
    <source>
        <dbReference type="Pfam" id="PF04542"/>
    </source>
</evidence>
<dbReference type="GO" id="GO:0003677">
    <property type="term" value="F:DNA binding"/>
    <property type="evidence" value="ECO:0007669"/>
    <property type="project" value="UniProtKB-KW"/>
</dbReference>
<evidence type="ECO:0000256" key="4">
    <source>
        <dbReference type="ARBA" id="ARBA00023125"/>
    </source>
</evidence>
<gene>
    <name evidence="8" type="ORF">FL583_11270</name>
</gene>
<organism evidence="8 9">
    <name type="scientific">Cryptosporangium phraense</name>
    <dbReference type="NCBI Taxonomy" id="2593070"/>
    <lineage>
        <taxon>Bacteria</taxon>
        <taxon>Bacillati</taxon>
        <taxon>Actinomycetota</taxon>
        <taxon>Actinomycetes</taxon>
        <taxon>Cryptosporangiales</taxon>
        <taxon>Cryptosporangiaceae</taxon>
        <taxon>Cryptosporangium</taxon>
    </lineage>
</organism>
<keyword evidence="9" id="KW-1185">Reference proteome</keyword>
<feature type="domain" description="RNA polymerase sigma-70 region 4" evidence="7">
    <location>
        <begin position="118"/>
        <end position="163"/>
    </location>
</feature>
<dbReference type="OrthoDB" id="9811152at2"/>
<proteinExistence type="inferred from homology"/>
<sequence>MGWRAAWEANVRPIYDFLLRLNLGDRQAAEDQLQETFLRAWRRFRDDAAPERPWLFTVARNIAIDAGRARRARPHEVAIDEFSPLEPRRDELDRRDDFDRRDEFDRFVESQVVRAAVRSLRPHHRETIYQLYYRDRTIAETAHELGIPAGTVKSRMSDGLTQLGRTLQKQGYVARPAAARGRRPRR</sequence>